<name>A0ABR1H1L0_9HYPO</name>
<dbReference type="Proteomes" id="UP001498476">
    <property type="component" value="Unassembled WGS sequence"/>
</dbReference>
<protein>
    <submittedName>
        <fullName evidence="2">Uncharacterized protein</fullName>
    </submittedName>
</protein>
<comment type="caution">
    <text evidence="2">The sequence shown here is derived from an EMBL/GenBank/DDBJ whole genome shotgun (WGS) entry which is preliminary data.</text>
</comment>
<proteinExistence type="predicted"/>
<accession>A0ABR1H1L0</accession>
<evidence type="ECO:0000256" key="1">
    <source>
        <dbReference type="SAM" id="SignalP"/>
    </source>
</evidence>
<keyword evidence="3" id="KW-1185">Reference proteome</keyword>
<evidence type="ECO:0000313" key="2">
    <source>
        <dbReference type="EMBL" id="KAK7414975.1"/>
    </source>
</evidence>
<reference evidence="2 3" key="1">
    <citation type="journal article" date="2025" name="Microbiol. Resour. Announc.">
        <title>Draft genome sequences for Neonectria magnoliae and Neonectria punicea, canker pathogens of Liriodendron tulipifera and Acer saccharum in West Virginia.</title>
        <authorList>
            <person name="Petronek H.M."/>
            <person name="Kasson M.T."/>
            <person name="Metheny A.M."/>
            <person name="Stauder C.M."/>
            <person name="Lovett B."/>
            <person name="Lynch S.C."/>
            <person name="Garnas J.R."/>
            <person name="Kasson L.R."/>
            <person name="Stajich J.E."/>
        </authorList>
    </citation>
    <scope>NUCLEOTIDE SEQUENCE [LARGE SCALE GENOMIC DNA]</scope>
    <source>
        <strain evidence="2 3">NRRL 64653</strain>
    </source>
</reference>
<feature type="chain" id="PRO_5045790322" evidence="1">
    <location>
        <begin position="24"/>
        <end position="249"/>
    </location>
</feature>
<keyword evidence="1" id="KW-0732">Signal</keyword>
<feature type="signal peptide" evidence="1">
    <location>
        <begin position="1"/>
        <end position="23"/>
    </location>
</feature>
<evidence type="ECO:0000313" key="3">
    <source>
        <dbReference type="Proteomes" id="UP001498476"/>
    </source>
</evidence>
<organism evidence="2 3">
    <name type="scientific">Neonectria punicea</name>
    <dbReference type="NCBI Taxonomy" id="979145"/>
    <lineage>
        <taxon>Eukaryota</taxon>
        <taxon>Fungi</taxon>
        <taxon>Dikarya</taxon>
        <taxon>Ascomycota</taxon>
        <taxon>Pezizomycotina</taxon>
        <taxon>Sordariomycetes</taxon>
        <taxon>Hypocreomycetidae</taxon>
        <taxon>Hypocreales</taxon>
        <taxon>Nectriaceae</taxon>
        <taxon>Neonectria</taxon>
    </lineage>
</organism>
<sequence>MFSTKVSGIFLLQGASLIAGALGLTVPNRGRCSGSCSSDDELVRLLSSEDNLAEAVPFCSDYLGIAASTEEATVTPTVLATITEIDHITVVTTQVNTVTVTAISQAPAKRDESLPYPEWLPQSYPESRVSSACSCLSISASVVSNTVTAEAITQTTAITVTLTDLSTLVATETAVVSPPRQLGIQAFRKDTGASMGYLYWSSGFAVGGTTASAIPISFTLPNGQTYGEALHMTLANDPNSAIGSRFSNG</sequence>
<gene>
    <name evidence="2" type="ORF">QQX98_006208</name>
</gene>
<dbReference type="EMBL" id="JAZAVJ010000091">
    <property type="protein sequence ID" value="KAK7414975.1"/>
    <property type="molecule type" value="Genomic_DNA"/>
</dbReference>